<name>A0A2T9YB13_9FUNG</name>
<feature type="domain" description="PRELI/MSF1" evidence="1">
    <location>
        <begin position="1"/>
        <end position="174"/>
    </location>
</feature>
<dbReference type="PANTHER" id="PTHR11158">
    <property type="entry name" value="MSF1/PX19 RELATED"/>
    <property type="match status" value="1"/>
</dbReference>
<dbReference type="EMBL" id="MBFT01000326">
    <property type="protein sequence ID" value="PVU93339.1"/>
    <property type="molecule type" value="Genomic_DNA"/>
</dbReference>
<evidence type="ECO:0000313" key="4">
    <source>
        <dbReference type="Proteomes" id="UP000245699"/>
    </source>
</evidence>
<evidence type="ECO:0000313" key="3">
    <source>
        <dbReference type="EMBL" id="PVU93339.1"/>
    </source>
</evidence>
<accession>A0A2T9YB13</accession>
<dbReference type="PROSITE" id="PS50904">
    <property type="entry name" value="PRELI_MSF1"/>
    <property type="match status" value="1"/>
</dbReference>
<keyword evidence="4" id="KW-1185">Reference proteome</keyword>
<dbReference type="InterPro" id="IPR037365">
    <property type="entry name" value="Slowmo/Ups"/>
</dbReference>
<reference evidence="2 4" key="1">
    <citation type="journal article" date="2018" name="MBio">
        <title>Comparative Genomics Reveals the Core Gene Toolbox for the Fungus-Insect Symbiosis.</title>
        <authorList>
            <person name="Wang Y."/>
            <person name="Stata M."/>
            <person name="Wang W."/>
            <person name="Stajich J.E."/>
            <person name="White M.M."/>
            <person name="Moncalvo J.M."/>
        </authorList>
    </citation>
    <scope>NUCLEOTIDE SEQUENCE [LARGE SCALE GENOMIC DNA]</scope>
    <source>
        <strain evidence="2 4">AUS-77-4</strain>
    </source>
</reference>
<evidence type="ECO:0000313" key="2">
    <source>
        <dbReference type="EMBL" id="PVU89536.1"/>
    </source>
</evidence>
<gene>
    <name evidence="3" type="ORF">BB559_003325</name>
    <name evidence="2" type="ORF">BB559_005043</name>
</gene>
<protein>
    <recommendedName>
        <fullName evidence="1">PRELI/MSF1 domain-containing protein</fullName>
    </recommendedName>
</protein>
<dbReference type="Pfam" id="PF04707">
    <property type="entry name" value="PRELI"/>
    <property type="match status" value="1"/>
</dbReference>
<dbReference type="Proteomes" id="UP000245699">
    <property type="component" value="Unassembled WGS sequence"/>
</dbReference>
<dbReference type="EMBL" id="MBFT01000535">
    <property type="protein sequence ID" value="PVU89536.1"/>
    <property type="molecule type" value="Genomic_DNA"/>
</dbReference>
<organism evidence="2 4">
    <name type="scientific">Furculomyces boomerangus</name>
    <dbReference type="NCBI Taxonomy" id="61424"/>
    <lineage>
        <taxon>Eukaryota</taxon>
        <taxon>Fungi</taxon>
        <taxon>Fungi incertae sedis</taxon>
        <taxon>Zoopagomycota</taxon>
        <taxon>Kickxellomycotina</taxon>
        <taxon>Harpellomycetes</taxon>
        <taxon>Harpellales</taxon>
        <taxon>Harpellaceae</taxon>
        <taxon>Furculomyces</taxon>
    </lineage>
</organism>
<dbReference type="OrthoDB" id="407630at2759"/>
<dbReference type="AlphaFoldDB" id="A0A2T9YB13"/>
<evidence type="ECO:0000259" key="1">
    <source>
        <dbReference type="PROSITE" id="PS50904"/>
    </source>
</evidence>
<dbReference type="InterPro" id="IPR006797">
    <property type="entry name" value="PRELI/MSF1_dom"/>
</dbReference>
<comment type="caution">
    <text evidence="2">The sequence shown here is derived from an EMBL/GenBank/DDBJ whole genome shotgun (WGS) entry which is preliminary data.</text>
</comment>
<dbReference type="GO" id="GO:0005758">
    <property type="term" value="C:mitochondrial intermembrane space"/>
    <property type="evidence" value="ECO:0007669"/>
    <property type="project" value="InterPro"/>
</dbReference>
<dbReference type="STRING" id="61424.A0A2T9YB13"/>
<sequence>MKFFETTHLFNSNWESTTLASWRKYPNDKAPHVKHVEIISREVDPISGKLKTERLILVEQKVPRLIKKILGATGESLCLEYSEVDPVTKEMSMTSINLTLSNLLSVTERIVYKPNEQDPTKTSFYQSANVSANGLISKFGSIVEDYSLRVFKDNALVGRMGFEQVLNIILQEQKSLAH</sequence>
<proteinExistence type="predicted"/>